<sequence length="463" mass="52801">MTENITSTVNGCFPKVTDTWRSFFGPFNKVNQVSPGDPLPSKEYKFIVIDSKVKIRVVHLNPEKVRHSMYNNDEISSKRSSLTGEYWFEKNRPMRNTHCSCSFRRSRISITSSCITSQRDIKSNIPELVPHLFHSVETFIENLIKETLTEAFQEYSKKHNQEGGVDNYAYETSEDDVECIMRKKGKCDESYNRIFLQSSLNISHKNCVHKKHKPLIMFIHGLGSSAEVWSILMHSFSMKGFEVVAPDIIGHGFSSAPTKAGCYQFKNLLLQLITVFDYFMEKEEKRKCVLIGHSYGCSLITALYPHKATKIAQLVLISGGGPTPLAPPADINNISPYGCASFFCYPFLYCGVKRSFFYSSRGKHLRPCEDETTVPPQIMDFLIQGQCWPEGDAAFHRRIMAPTLLVYGLQDKNVTLVQECEMERTIPRAYLELLPNASHMSMIEAPEPLIHMIMCFLDMWSSN</sequence>
<dbReference type="AlphaFoldDB" id="A0A834M3V2"/>
<dbReference type="OrthoDB" id="428974at2759"/>
<dbReference type="GO" id="GO:0047372">
    <property type="term" value="F:monoacylglycerol lipase activity"/>
    <property type="evidence" value="ECO:0007669"/>
    <property type="project" value="UniProtKB-EC"/>
</dbReference>
<evidence type="ECO:0000256" key="2">
    <source>
        <dbReference type="ARBA" id="ARBA00013254"/>
    </source>
</evidence>
<evidence type="ECO:0000256" key="1">
    <source>
        <dbReference type="ARBA" id="ARBA00001613"/>
    </source>
</evidence>
<comment type="caution">
    <text evidence="9">The sequence shown here is derived from an EMBL/GenBank/DDBJ whole genome shotgun (WGS) entry which is preliminary data.</text>
</comment>
<comment type="catalytic activity">
    <reaction evidence="1">
        <text>Hydrolyzes glycerol monoesters of long-chain fatty acids.</text>
        <dbReference type="EC" id="3.1.1.23"/>
    </reaction>
</comment>
<dbReference type="PANTHER" id="PTHR43798:SF5">
    <property type="entry name" value="MONOACYLGLYCEROL LIPASE ABHD6"/>
    <property type="match status" value="1"/>
</dbReference>
<dbReference type="SUPFAM" id="SSF53474">
    <property type="entry name" value="alpha/beta-Hydrolases"/>
    <property type="match status" value="1"/>
</dbReference>
<evidence type="ECO:0000256" key="4">
    <source>
        <dbReference type="ARBA" id="ARBA00037874"/>
    </source>
</evidence>
<dbReference type="EMBL" id="JAACXV010014220">
    <property type="protein sequence ID" value="KAF7269563.1"/>
    <property type="molecule type" value="Genomic_DNA"/>
</dbReference>
<dbReference type="EC" id="3.1.1.23" evidence="2"/>
<evidence type="ECO:0000313" key="9">
    <source>
        <dbReference type="EMBL" id="KAF7269563.1"/>
    </source>
</evidence>
<reference evidence="9" key="1">
    <citation type="submission" date="2020-08" db="EMBL/GenBank/DDBJ databases">
        <title>Genome sequencing and assembly of the red palm weevil Rhynchophorus ferrugineus.</title>
        <authorList>
            <person name="Dias G.B."/>
            <person name="Bergman C.M."/>
            <person name="Manee M."/>
        </authorList>
    </citation>
    <scope>NUCLEOTIDE SEQUENCE</scope>
    <source>
        <strain evidence="9">AA-2017</strain>
        <tissue evidence="9">Whole larva</tissue>
    </source>
</reference>
<dbReference type="GO" id="GO:0005765">
    <property type="term" value="C:lysosomal membrane"/>
    <property type="evidence" value="ECO:0007669"/>
    <property type="project" value="UniProtKB-SubCell"/>
</dbReference>
<dbReference type="GO" id="GO:0031902">
    <property type="term" value="C:late endosome membrane"/>
    <property type="evidence" value="ECO:0007669"/>
    <property type="project" value="UniProtKB-SubCell"/>
</dbReference>
<evidence type="ECO:0000256" key="6">
    <source>
        <dbReference type="ARBA" id="ARBA00047662"/>
    </source>
</evidence>
<dbReference type="InterPro" id="IPR029058">
    <property type="entry name" value="AB_hydrolase_fold"/>
</dbReference>
<dbReference type="PRINTS" id="PR00111">
    <property type="entry name" value="ABHYDROLASE"/>
</dbReference>
<dbReference type="Gene3D" id="3.40.50.1820">
    <property type="entry name" value="alpha/beta hydrolase"/>
    <property type="match status" value="1"/>
</dbReference>
<comment type="function">
    <text evidence="7">Lipase that preferentially hydrolysis medium-chain saturated monoacylglycerols including 2-arachidonoylglycerol. Through 2-arachidonoylglycerol degradation may regulate endocannabinoid signaling pathways. Also has a lysophosphatidyl lipase activity with a preference for lysophosphatidylglycerol among other lysophospholipids. Also able to degrade bis(monoacylglycero)phosphate (BMP) and constitutes the major enzyme for BMP catabolism. BMP, also known as lysobisphosphatidic acid, is enriched in late endosomes and lysosomes and plays a key role in the formation of intraluminal vesicles and in lipid sorting.</text>
</comment>
<evidence type="ECO:0000256" key="7">
    <source>
        <dbReference type="ARBA" id="ARBA00049568"/>
    </source>
</evidence>
<dbReference type="GO" id="GO:0046464">
    <property type="term" value="P:acylglycerol catabolic process"/>
    <property type="evidence" value="ECO:0007669"/>
    <property type="project" value="TreeGrafter"/>
</dbReference>
<keyword evidence="10" id="KW-1185">Reference proteome</keyword>
<feature type="domain" description="AB hydrolase-1" evidence="8">
    <location>
        <begin position="217"/>
        <end position="449"/>
    </location>
</feature>
<accession>A0A834M3V2</accession>
<evidence type="ECO:0000256" key="3">
    <source>
        <dbReference type="ARBA" id="ARBA00037797"/>
    </source>
</evidence>
<evidence type="ECO:0000259" key="8">
    <source>
        <dbReference type="Pfam" id="PF12697"/>
    </source>
</evidence>
<evidence type="ECO:0000313" key="10">
    <source>
        <dbReference type="Proteomes" id="UP000625711"/>
    </source>
</evidence>
<dbReference type="InterPro" id="IPR000073">
    <property type="entry name" value="AB_hydrolase_1"/>
</dbReference>
<dbReference type="InterPro" id="IPR050266">
    <property type="entry name" value="AB_hydrolase_sf"/>
</dbReference>
<dbReference type="Proteomes" id="UP000625711">
    <property type="component" value="Unassembled WGS sequence"/>
</dbReference>
<dbReference type="PANTHER" id="PTHR43798">
    <property type="entry name" value="MONOACYLGLYCEROL LIPASE"/>
    <property type="match status" value="1"/>
</dbReference>
<organism evidence="9 10">
    <name type="scientific">Rhynchophorus ferrugineus</name>
    <name type="common">Red palm weevil</name>
    <name type="synonym">Curculio ferrugineus</name>
    <dbReference type="NCBI Taxonomy" id="354439"/>
    <lineage>
        <taxon>Eukaryota</taxon>
        <taxon>Metazoa</taxon>
        <taxon>Ecdysozoa</taxon>
        <taxon>Arthropoda</taxon>
        <taxon>Hexapoda</taxon>
        <taxon>Insecta</taxon>
        <taxon>Pterygota</taxon>
        <taxon>Neoptera</taxon>
        <taxon>Endopterygota</taxon>
        <taxon>Coleoptera</taxon>
        <taxon>Polyphaga</taxon>
        <taxon>Cucujiformia</taxon>
        <taxon>Curculionidae</taxon>
        <taxon>Dryophthorinae</taxon>
        <taxon>Rhynchophorus</taxon>
    </lineage>
</organism>
<comment type="subcellular location">
    <subcellularLocation>
        <location evidence="3">Late endosome membrane</location>
        <topology evidence="3">Single-pass type II membrane protein</topology>
    </subcellularLocation>
    <subcellularLocation>
        <location evidence="4">Lysosome membrane</location>
        <topology evidence="4">Single-pass type II membrane protein</topology>
    </subcellularLocation>
    <subcellularLocation>
        <location evidence="5">Mitochondrion membrane</location>
        <topology evidence="5">Single-pass type II membrane protein</topology>
    </subcellularLocation>
</comment>
<protein>
    <recommendedName>
        <fullName evidence="2">acylglycerol lipase</fullName>
        <ecNumber evidence="2">3.1.1.23</ecNumber>
    </recommendedName>
</protein>
<dbReference type="GO" id="GO:0031966">
    <property type="term" value="C:mitochondrial membrane"/>
    <property type="evidence" value="ECO:0007669"/>
    <property type="project" value="UniProtKB-SubCell"/>
</dbReference>
<evidence type="ECO:0000256" key="5">
    <source>
        <dbReference type="ARBA" id="ARBA00046308"/>
    </source>
</evidence>
<gene>
    <name evidence="9" type="ORF">GWI33_017453</name>
</gene>
<dbReference type="Pfam" id="PF12697">
    <property type="entry name" value="Abhydrolase_6"/>
    <property type="match status" value="1"/>
</dbReference>
<name>A0A834M3V2_RHYFE</name>
<comment type="catalytic activity">
    <reaction evidence="6">
        <text>1-dodecanoylglycerol + H2O = dodecanoate + glycerol + H(+)</text>
        <dbReference type="Rhea" id="RHEA:44316"/>
        <dbReference type="ChEBI" id="CHEBI:15377"/>
        <dbReference type="ChEBI" id="CHEBI:15378"/>
        <dbReference type="ChEBI" id="CHEBI:17754"/>
        <dbReference type="ChEBI" id="CHEBI:18262"/>
        <dbReference type="ChEBI" id="CHEBI:75539"/>
    </reaction>
</comment>
<proteinExistence type="predicted"/>